<dbReference type="InterPro" id="IPR020904">
    <property type="entry name" value="Sc_DH/Rdtase_CS"/>
</dbReference>
<reference evidence="4 5" key="1">
    <citation type="submission" date="2019-08" db="EMBL/GenBank/DDBJ databases">
        <title>Deep-cultivation of Planctomycetes and their phenomic and genomic characterization uncovers novel biology.</title>
        <authorList>
            <person name="Wiegand S."/>
            <person name="Jogler M."/>
            <person name="Boedeker C."/>
            <person name="Pinto D."/>
            <person name="Vollmers J."/>
            <person name="Rivas-Marin E."/>
            <person name="Kohn T."/>
            <person name="Peeters S.H."/>
            <person name="Heuer A."/>
            <person name="Rast P."/>
            <person name="Oberbeckmann S."/>
            <person name="Bunk B."/>
            <person name="Jeske O."/>
            <person name="Meyerdierks A."/>
            <person name="Storesund J.E."/>
            <person name="Kallscheuer N."/>
            <person name="Luecker S."/>
            <person name="Lage O.M."/>
            <person name="Pohl T."/>
            <person name="Merkel B.J."/>
            <person name="Hornburger P."/>
            <person name="Mueller R.-W."/>
            <person name="Bruemmer F."/>
            <person name="Labrenz M."/>
            <person name="Spormann A.M."/>
            <person name="Op den Camp H."/>
            <person name="Overmann J."/>
            <person name="Amann R."/>
            <person name="Jetten M.S.M."/>
            <person name="Mascher T."/>
            <person name="Medema M.H."/>
            <person name="Devos D.P."/>
            <person name="Kaster A.-K."/>
            <person name="Ovreas L."/>
            <person name="Rohde M."/>
            <person name="Galperin M.Y."/>
            <person name="Jogler C."/>
        </authorList>
    </citation>
    <scope>NUCLEOTIDE SEQUENCE [LARGE SCALE GENOMIC DNA]</scope>
    <source>
        <strain evidence="4 5">OJF2</strain>
    </source>
</reference>
<dbReference type="RefSeq" id="WP_148595327.1">
    <property type="nucleotide sequence ID" value="NZ_CP042997.1"/>
</dbReference>
<accession>A0A5B9W4I1</accession>
<sequence length="251" mass="25927">MQVEGRTILVAGGSSGLGAACVRRLAARGARVVIADVDPAGERLSAELGDRAVFSPTDVTDEASVAHAVGLAVDRFGGLSGAVACAGILGPEKLLAREGVPSGANFRRVIEVNLVGTFHVVRLAADAMRAQPPGDDGERGVIVTTSSIACEEGQAGQAAYAASKGGVASMTLPIARELARHGIRIVSVAPGVFETPMIAALPPEARRSLAEQVPFPSRLGEPDEFAALVEHVFENRMLNGSVIRLDGAMRM</sequence>
<dbReference type="FunFam" id="3.40.50.720:FF:000084">
    <property type="entry name" value="Short-chain dehydrogenase reductase"/>
    <property type="match status" value="1"/>
</dbReference>
<dbReference type="SUPFAM" id="SSF51735">
    <property type="entry name" value="NAD(P)-binding Rossmann-fold domains"/>
    <property type="match status" value="1"/>
</dbReference>
<gene>
    <name evidence="4" type="primary">fabG_8</name>
    <name evidence="4" type="ORF">OJF2_40850</name>
</gene>
<keyword evidence="2 4" id="KW-0560">Oxidoreductase</keyword>
<evidence type="ECO:0000256" key="1">
    <source>
        <dbReference type="ARBA" id="ARBA00006484"/>
    </source>
</evidence>
<dbReference type="PANTHER" id="PTHR43658:SF8">
    <property type="entry name" value="17-BETA-HYDROXYSTEROID DEHYDROGENASE 14-RELATED"/>
    <property type="match status" value="1"/>
</dbReference>
<dbReference type="PRINTS" id="PR00081">
    <property type="entry name" value="GDHRDH"/>
</dbReference>
<dbReference type="Gene3D" id="3.40.50.720">
    <property type="entry name" value="NAD(P)-binding Rossmann-like Domain"/>
    <property type="match status" value="1"/>
</dbReference>
<keyword evidence="5" id="KW-1185">Reference proteome</keyword>
<dbReference type="GO" id="GO:0004316">
    <property type="term" value="F:3-oxoacyl-[acyl-carrier-protein] reductase (NADPH) activity"/>
    <property type="evidence" value="ECO:0007669"/>
    <property type="project" value="UniProtKB-EC"/>
</dbReference>
<dbReference type="PANTHER" id="PTHR43658">
    <property type="entry name" value="SHORT-CHAIN DEHYDROGENASE/REDUCTASE"/>
    <property type="match status" value="1"/>
</dbReference>
<dbReference type="Pfam" id="PF00106">
    <property type="entry name" value="adh_short"/>
    <property type="match status" value="1"/>
</dbReference>
<dbReference type="OrthoDB" id="266183at2"/>
<evidence type="ECO:0000259" key="3">
    <source>
        <dbReference type="SMART" id="SM00822"/>
    </source>
</evidence>
<dbReference type="InterPro" id="IPR057326">
    <property type="entry name" value="KR_dom"/>
</dbReference>
<dbReference type="AlphaFoldDB" id="A0A5B9W4I1"/>
<dbReference type="Proteomes" id="UP000324233">
    <property type="component" value="Chromosome"/>
</dbReference>
<evidence type="ECO:0000313" key="5">
    <source>
        <dbReference type="Proteomes" id="UP000324233"/>
    </source>
</evidence>
<feature type="domain" description="Ketoreductase" evidence="3">
    <location>
        <begin position="6"/>
        <end position="196"/>
    </location>
</feature>
<evidence type="ECO:0000256" key="2">
    <source>
        <dbReference type="ARBA" id="ARBA00023002"/>
    </source>
</evidence>
<dbReference type="SMART" id="SM00822">
    <property type="entry name" value="PKS_KR"/>
    <property type="match status" value="1"/>
</dbReference>
<dbReference type="PROSITE" id="PS51257">
    <property type="entry name" value="PROKAR_LIPOPROTEIN"/>
    <property type="match status" value="1"/>
</dbReference>
<proteinExistence type="inferred from homology"/>
<dbReference type="KEGG" id="agv:OJF2_40850"/>
<comment type="similarity">
    <text evidence="1">Belongs to the short-chain dehydrogenases/reductases (SDR) family.</text>
</comment>
<name>A0A5B9W4I1_9BACT</name>
<organism evidence="4 5">
    <name type="scientific">Aquisphaera giovannonii</name>
    <dbReference type="NCBI Taxonomy" id="406548"/>
    <lineage>
        <taxon>Bacteria</taxon>
        <taxon>Pseudomonadati</taxon>
        <taxon>Planctomycetota</taxon>
        <taxon>Planctomycetia</taxon>
        <taxon>Isosphaerales</taxon>
        <taxon>Isosphaeraceae</taxon>
        <taxon>Aquisphaera</taxon>
    </lineage>
</organism>
<dbReference type="EC" id="1.1.1.100" evidence="4"/>
<dbReference type="PROSITE" id="PS00061">
    <property type="entry name" value="ADH_SHORT"/>
    <property type="match status" value="1"/>
</dbReference>
<dbReference type="InterPro" id="IPR002347">
    <property type="entry name" value="SDR_fam"/>
</dbReference>
<dbReference type="EMBL" id="CP042997">
    <property type="protein sequence ID" value="QEH35533.1"/>
    <property type="molecule type" value="Genomic_DNA"/>
</dbReference>
<evidence type="ECO:0000313" key="4">
    <source>
        <dbReference type="EMBL" id="QEH35533.1"/>
    </source>
</evidence>
<protein>
    <submittedName>
        <fullName evidence="4">3-oxoacyl-[acyl-carrier-protein] reductase FabG</fullName>
        <ecNumber evidence="4">1.1.1.100</ecNumber>
    </submittedName>
</protein>
<dbReference type="InterPro" id="IPR036291">
    <property type="entry name" value="NAD(P)-bd_dom_sf"/>
</dbReference>